<sequence length="81" mass="9405">MSSQSDEALPVNIIIIVKFSEISEAPCQVFPRLFRGVFDRQDFKYFGFQKVSKPHRRKVSTDWHRSELDSAFDPYGAMATF</sequence>
<name>A0A0R1E592_DROYA</name>
<reference evidence="1 2" key="1">
    <citation type="journal article" date="2007" name="Nature">
        <title>Evolution of genes and genomes on the Drosophila phylogeny.</title>
        <authorList>
            <consortium name="Drosophila 12 Genomes Consortium"/>
            <person name="Clark A.G."/>
            <person name="Eisen M.B."/>
            <person name="Smith D.R."/>
            <person name="Bergman C.M."/>
            <person name="Oliver B."/>
            <person name="Markow T.A."/>
            <person name="Kaufman T.C."/>
            <person name="Kellis M."/>
            <person name="Gelbart W."/>
            <person name="Iyer V.N."/>
            <person name="Pollard D.A."/>
            <person name="Sackton T.B."/>
            <person name="Larracuente A.M."/>
            <person name="Singh N.D."/>
            <person name="Abad J.P."/>
            <person name="Abt D.N."/>
            <person name="Adryan B."/>
            <person name="Aguade M."/>
            <person name="Akashi H."/>
            <person name="Anderson W.W."/>
            <person name="Aquadro C.F."/>
            <person name="Ardell D.H."/>
            <person name="Arguello R."/>
            <person name="Artieri C.G."/>
            <person name="Barbash D.A."/>
            <person name="Barker D."/>
            <person name="Barsanti P."/>
            <person name="Batterham P."/>
            <person name="Batzoglou S."/>
            <person name="Begun D."/>
            <person name="Bhutkar A."/>
            <person name="Blanco E."/>
            <person name="Bosak S.A."/>
            <person name="Bradley R.K."/>
            <person name="Brand A.D."/>
            <person name="Brent M.R."/>
            <person name="Brooks A.N."/>
            <person name="Brown R.H."/>
            <person name="Butlin R.K."/>
            <person name="Caggese C."/>
            <person name="Calvi B.R."/>
            <person name="Bernardo de Carvalho A."/>
            <person name="Caspi A."/>
            <person name="Castrezana S."/>
            <person name="Celniker S.E."/>
            <person name="Chang J.L."/>
            <person name="Chapple C."/>
            <person name="Chatterji S."/>
            <person name="Chinwalla A."/>
            <person name="Civetta A."/>
            <person name="Clifton S.W."/>
            <person name="Comeron J.M."/>
            <person name="Costello J.C."/>
            <person name="Coyne J.A."/>
            <person name="Daub J."/>
            <person name="David R.G."/>
            <person name="Delcher A.L."/>
            <person name="Delehaunty K."/>
            <person name="Do C.B."/>
            <person name="Ebling H."/>
            <person name="Edwards K."/>
            <person name="Eickbush T."/>
            <person name="Evans J.D."/>
            <person name="Filipski A."/>
            <person name="Findeiss S."/>
            <person name="Freyhult E."/>
            <person name="Fulton L."/>
            <person name="Fulton R."/>
            <person name="Garcia A.C."/>
            <person name="Gardiner A."/>
            <person name="Garfield D.A."/>
            <person name="Garvin B.E."/>
            <person name="Gibson G."/>
            <person name="Gilbert D."/>
            <person name="Gnerre S."/>
            <person name="Godfrey J."/>
            <person name="Good R."/>
            <person name="Gotea V."/>
            <person name="Gravely B."/>
            <person name="Greenberg A.J."/>
            <person name="Griffiths-Jones S."/>
            <person name="Gross S."/>
            <person name="Guigo R."/>
            <person name="Gustafson E.A."/>
            <person name="Haerty W."/>
            <person name="Hahn M.W."/>
            <person name="Halligan D.L."/>
            <person name="Halpern A.L."/>
            <person name="Halter G.M."/>
            <person name="Han M.V."/>
            <person name="Heger A."/>
            <person name="Hillier L."/>
            <person name="Hinrichs A.S."/>
            <person name="Holmes I."/>
            <person name="Hoskins R.A."/>
            <person name="Hubisz M.J."/>
            <person name="Hultmark D."/>
            <person name="Huntley M.A."/>
            <person name="Jaffe D.B."/>
            <person name="Jagadeeshan S."/>
            <person name="Jeck W.R."/>
            <person name="Johnson J."/>
            <person name="Jones C.D."/>
            <person name="Jordan W.C."/>
            <person name="Karpen G.H."/>
            <person name="Kataoka E."/>
            <person name="Keightley P.D."/>
            <person name="Kheradpour P."/>
            <person name="Kirkness E.F."/>
            <person name="Koerich L.B."/>
            <person name="Kristiansen K."/>
            <person name="Kudrna D."/>
            <person name="Kulathinal R.J."/>
            <person name="Kumar S."/>
            <person name="Kwok R."/>
            <person name="Lander E."/>
            <person name="Langley C.H."/>
            <person name="Lapoint R."/>
            <person name="Lazzaro B.P."/>
            <person name="Lee S.J."/>
            <person name="Levesque L."/>
            <person name="Li R."/>
            <person name="Lin C.F."/>
            <person name="Lin M.F."/>
            <person name="Lindblad-Toh K."/>
            <person name="Llopart A."/>
            <person name="Long M."/>
            <person name="Low L."/>
            <person name="Lozovsky E."/>
            <person name="Lu J."/>
            <person name="Luo M."/>
            <person name="Machado C.A."/>
            <person name="Makalowski W."/>
            <person name="Marzo M."/>
            <person name="Matsuda M."/>
            <person name="Matzkin L."/>
            <person name="McAllister B."/>
            <person name="McBride C.S."/>
            <person name="McKernan B."/>
            <person name="McKernan K."/>
            <person name="Mendez-Lago M."/>
            <person name="Minx P."/>
            <person name="Mollenhauer M.U."/>
            <person name="Montooth K."/>
            <person name="Mount S.M."/>
            <person name="Mu X."/>
            <person name="Myers E."/>
            <person name="Negre B."/>
            <person name="Newfeld S."/>
            <person name="Nielsen R."/>
            <person name="Noor M.A."/>
            <person name="O'Grady P."/>
            <person name="Pachter L."/>
            <person name="Papaceit M."/>
            <person name="Parisi M.J."/>
            <person name="Parisi M."/>
            <person name="Parts L."/>
            <person name="Pedersen J.S."/>
            <person name="Pesole G."/>
            <person name="Phillippy A.M."/>
            <person name="Ponting C.P."/>
            <person name="Pop M."/>
            <person name="Porcelli D."/>
            <person name="Powell J.R."/>
            <person name="Prohaska S."/>
            <person name="Pruitt K."/>
            <person name="Puig M."/>
            <person name="Quesneville H."/>
            <person name="Ram K.R."/>
            <person name="Rand D."/>
            <person name="Rasmussen M.D."/>
            <person name="Reed L.K."/>
            <person name="Reenan R."/>
            <person name="Reily A."/>
            <person name="Remington K.A."/>
            <person name="Rieger T.T."/>
            <person name="Ritchie M.G."/>
            <person name="Robin C."/>
            <person name="Rogers Y.H."/>
            <person name="Rohde C."/>
            <person name="Rozas J."/>
            <person name="Rubenfield M.J."/>
            <person name="Ruiz A."/>
            <person name="Russo S."/>
            <person name="Salzberg S.L."/>
            <person name="Sanchez-Gracia A."/>
            <person name="Saranga D.J."/>
            <person name="Sato H."/>
            <person name="Schaeffer S.W."/>
            <person name="Schatz M.C."/>
            <person name="Schlenke T."/>
            <person name="Schwartz R."/>
            <person name="Segarra C."/>
            <person name="Singh R.S."/>
            <person name="Sirot L."/>
            <person name="Sirota M."/>
            <person name="Sisneros N.B."/>
            <person name="Smith C.D."/>
            <person name="Smith T.F."/>
            <person name="Spieth J."/>
            <person name="Stage D.E."/>
            <person name="Stark A."/>
            <person name="Stephan W."/>
            <person name="Strausberg R.L."/>
            <person name="Strempel S."/>
            <person name="Sturgill D."/>
            <person name="Sutton G."/>
            <person name="Sutton G.G."/>
            <person name="Tao W."/>
            <person name="Teichmann S."/>
            <person name="Tobari Y.N."/>
            <person name="Tomimura Y."/>
            <person name="Tsolas J.M."/>
            <person name="Valente V.L."/>
            <person name="Venter E."/>
            <person name="Venter J.C."/>
            <person name="Vicario S."/>
            <person name="Vieira F.G."/>
            <person name="Vilella A.J."/>
            <person name="Villasante A."/>
            <person name="Walenz B."/>
            <person name="Wang J."/>
            <person name="Wasserman M."/>
            <person name="Watts T."/>
            <person name="Wilson D."/>
            <person name="Wilson R.K."/>
            <person name="Wing R.A."/>
            <person name="Wolfner M.F."/>
            <person name="Wong A."/>
            <person name="Wong G.K."/>
            <person name="Wu C.I."/>
            <person name="Wu G."/>
            <person name="Yamamoto D."/>
            <person name="Yang H.P."/>
            <person name="Yang S.P."/>
            <person name="Yorke J.A."/>
            <person name="Yoshida K."/>
            <person name="Zdobnov E."/>
            <person name="Zhang P."/>
            <person name="Zhang Y."/>
            <person name="Zimin A.V."/>
            <person name="Baldwin J."/>
            <person name="Abdouelleil A."/>
            <person name="Abdulkadir J."/>
            <person name="Abebe A."/>
            <person name="Abera B."/>
            <person name="Abreu J."/>
            <person name="Acer S.C."/>
            <person name="Aftuck L."/>
            <person name="Alexander A."/>
            <person name="An P."/>
            <person name="Anderson E."/>
            <person name="Anderson S."/>
            <person name="Arachi H."/>
            <person name="Azer M."/>
            <person name="Bachantsang P."/>
            <person name="Barry A."/>
            <person name="Bayul T."/>
            <person name="Berlin A."/>
            <person name="Bessette D."/>
            <person name="Bloom T."/>
            <person name="Blye J."/>
            <person name="Boguslavskiy L."/>
            <person name="Bonnet C."/>
            <person name="Boukhgalter B."/>
            <person name="Bourzgui I."/>
            <person name="Brown A."/>
            <person name="Cahill P."/>
            <person name="Channer S."/>
            <person name="Cheshatsang Y."/>
            <person name="Chuda L."/>
            <person name="Citroen M."/>
            <person name="Collymore A."/>
            <person name="Cooke P."/>
            <person name="Costello M."/>
            <person name="D'Aco K."/>
            <person name="Daza R."/>
            <person name="De Haan G."/>
            <person name="DeGray S."/>
            <person name="DeMaso C."/>
            <person name="Dhargay N."/>
            <person name="Dooley K."/>
            <person name="Dooley E."/>
            <person name="Doricent M."/>
            <person name="Dorje P."/>
            <person name="Dorjee K."/>
            <person name="Dupes A."/>
            <person name="Elong R."/>
            <person name="Falk J."/>
            <person name="Farina A."/>
            <person name="Faro S."/>
            <person name="Ferguson D."/>
            <person name="Fisher S."/>
            <person name="Foley C.D."/>
            <person name="Franke A."/>
            <person name="Friedrich D."/>
            <person name="Gadbois L."/>
            <person name="Gearin G."/>
            <person name="Gearin C.R."/>
            <person name="Giannoukos G."/>
            <person name="Goode T."/>
            <person name="Graham J."/>
            <person name="Grandbois E."/>
            <person name="Grewal S."/>
            <person name="Gyaltsen K."/>
            <person name="Hafez N."/>
            <person name="Hagos B."/>
            <person name="Hall J."/>
            <person name="Henson C."/>
            <person name="Hollinger A."/>
            <person name="Honan T."/>
            <person name="Huard M.D."/>
            <person name="Hughes L."/>
            <person name="Hurhula B."/>
            <person name="Husby M.E."/>
            <person name="Kamat A."/>
            <person name="Kanga B."/>
            <person name="Kashin S."/>
            <person name="Khazanovich D."/>
            <person name="Kisner P."/>
            <person name="Lance K."/>
            <person name="Lara M."/>
            <person name="Lee W."/>
            <person name="Lennon N."/>
            <person name="Letendre F."/>
            <person name="LeVine R."/>
            <person name="Lipovsky A."/>
            <person name="Liu X."/>
            <person name="Liu J."/>
            <person name="Liu S."/>
            <person name="Lokyitsang T."/>
            <person name="Lokyitsang Y."/>
            <person name="Lubonja R."/>
            <person name="Lui A."/>
            <person name="MacDonald P."/>
            <person name="Magnisalis V."/>
            <person name="Maru K."/>
            <person name="Matthews C."/>
            <person name="McCusker W."/>
            <person name="McDonough S."/>
            <person name="Mehta T."/>
            <person name="Meldrim J."/>
            <person name="Meneus L."/>
            <person name="Mihai O."/>
            <person name="Mihalev A."/>
            <person name="Mihova T."/>
            <person name="Mittelman R."/>
            <person name="Mlenga V."/>
            <person name="Montmayeur A."/>
            <person name="Mulrain L."/>
            <person name="Navidi A."/>
            <person name="Naylor J."/>
            <person name="Negash T."/>
            <person name="Nguyen T."/>
            <person name="Nguyen N."/>
            <person name="Nicol R."/>
            <person name="Norbu C."/>
            <person name="Norbu N."/>
            <person name="Novod N."/>
            <person name="O'Neill B."/>
            <person name="Osman S."/>
            <person name="Markiewicz E."/>
            <person name="Oyono O.L."/>
            <person name="Patti C."/>
            <person name="Phunkhang P."/>
            <person name="Pierre F."/>
            <person name="Priest M."/>
            <person name="Raghuraman S."/>
            <person name="Rege F."/>
            <person name="Reyes R."/>
            <person name="Rise C."/>
            <person name="Rogov P."/>
            <person name="Ross K."/>
            <person name="Ryan E."/>
            <person name="Settipalli S."/>
            <person name="Shea T."/>
            <person name="Sherpa N."/>
            <person name="Shi L."/>
            <person name="Shih D."/>
            <person name="Sparrow T."/>
            <person name="Spaulding J."/>
            <person name="Stalker J."/>
            <person name="Stange-Thomann N."/>
            <person name="Stavropoulos S."/>
            <person name="Stone C."/>
            <person name="Strader C."/>
            <person name="Tesfaye S."/>
            <person name="Thomson T."/>
            <person name="Thoulutsang Y."/>
            <person name="Thoulutsang D."/>
            <person name="Topham K."/>
            <person name="Topping I."/>
            <person name="Tsamla T."/>
            <person name="Vassiliev H."/>
            <person name="Vo A."/>
            <person name="Wangchuk T."/>
            <person name="Wangdi T."/>
            <person name="Weiand M."/>
            <person name="Wilkinson J."/>
            <person name="Wilson A."/>
            <person name="Yadav S."/>
            <person name="Young G."/>
            <person name="Yu Q."/>
            <person name="Zembek L."/>
            <person name="Zhong D."/>
            <person name="Zimmer A."/>
            <person name="Zwirko Z."/>
            <person name="Jaffe D.B."/>
            <person name="Alvarez P."/>
            <person name="Brockman W."/>
            <person name="Butler J."/>
            <person name="Chin C."/>
            <person name="Gnerre S."/>
            <person name="Grabherr M."/>
            <person name="Kleber M."/>
            <person name="Mauceli E."/>
            <person name="MacCallum I."/>
        </authorList>
    </citation>
    <scope>NUCLEOTIDE SEQUENCE [LARGE SCALE GENOMIC DNA]</scope>
    <source>
        <strain evidence="2">Tai18E2 / Tucson 14021-0261.01</strain>
    </source>
</reference>
<protein>
    <submittedName>
        <fullName evidence="1">Uncharacterized protein</fullName>
    </submittedName>
</protein>
<evidence type="ECO:0000313" key="1">
    <source>
        <dbReference type="EMBL" id="KRK02487.1"/>
    </source>
</evidence>
<gene>
    <name evidence="1" type="primary">Dyak\GE27825</name>
    <name evidence="1" type="synonym">GE27825</name>
    <name evidence="1" type="ORF">Dyak_GE27825</name>
</gene>
<evidence type="ECO:0000313" key="2">
    <source>
        <dbReference type="Proteomes" id="UP000002282"/>
    </source>
</evidence>
<reference evidence="1 2" key="2">
    <citation type="journal article" date="2007" name="PLoS Biol.">
        <title>Principles of genome evolution in the Drosophila melanogaster species group.</title>
        <authorList>
            <person name="Ranz J.M."/>
            <person name="Maurin D."/>
            <person name="Chan Y.S."/>
            <person name="von Grotthuss M."/>
            <person name="Hillier L.W."/>
            <person name="Roote J."/>
            <person name="Ashburner M."/>
            <person name="Bergman C.M."/>
        </authorList>
    </citation>
    <scope>NUCLEOTIDE SEQUENCE [LARGE SCALE GENOMIC DNA]</scope>
    <source>
        <strain evidence="2">Tai18E2 / Tucson 14021-0261.01</strain>
    </source>
</reference>
<proteinExistence type="predicted"/>
<keyword evidence="2" id="KW-1185">Reference proteome</keyword>
<dbReference type="KEGG" id="dya:Dyak_GE27825"/>
<dbReference type="Proteomes" id="UP000002282">
    <property type="component" value="Chromosome 3L"/>
</dbReference>
<accession>A0A0R1E592</accession>
<dbReference type="EMBL" id="CM000159">
    <property type="protein sequence ID" value="KRK02487.1"/>
    <property type="molecule type" value="Genomic_DNA"/>
</dbReference>
<dbReference type="AlphaFoldDB" id="A0A0R1E592"/>
<organism evidence="1 2">
    <name type="scientific">Drosophila yakuba</name>
    <name type="common">Fruit fly</name>
    <dbReference type="NCBI Taxonomy" id="7245"/>
    <lineage>
        <taxon>Eukaryota</taxon>
        <taxon>Metazoa</taxon>
        <taxon>Ecdysozoa</taxon>
        <taxon>Arthropoda</taxon>
        <taxon>Hexapoda</taxon>
        <taxon>Insecta</taxon>
        <taxon>Pterygota</taxon>
        <taxon>Neoptera</taxon>
        <taxon>Endopterygota</taxon>
        <taxon>Diptera</taxon>
        <taxon>Brachycera</taxon>
        <taxon>Muscomorpha</taxon>
        <taxon>Ephydroidea</taxon>
        <taxon>Drosophilidae</taxon>
        <taxon>Drosophila</taxon>
        <taxon>Sophophora</taxon>
    </lineage>
</organism>